<evidence type="ECO:0000313" key="6">
    <source>
        <dbReference type="Proteomes" id="UP000053904"/>
    </source>
</evidence>
<proteinExistence type="predicted"/>
<accession>A0A124FWX1</accession>
<evidence type="ECO:0000256" key="3">
    <source>
        <dbReference type="SAM" id="Phobius"/>
    </source>
</evidence>
<evidence type="ECO:0000256" key="1">
    <source>
        <dbReference type="ARBA" id="ARBA00023015"/>
    </source>
</evidence>
<comment type="caution">
    <text evidence="5">The sequence shown here is derived from an EMBL/GenBank/DDBJ whole genome shotgun (WGS) entry which is preliminary data.</text>
</comment>
<keyword evidence="3 5" id="KW-0812">Transmembrane</keyword>
<dbReference type="Gene3D" id="1.10.10.10">
    <property type="entry name" value="Winged helix-like DNA-binding domain superfamily/Winged helix DNA-binding domain"/>
    <property type="match status" value="1"/>
</dbReference>
<dbReference type="InterPro" id="IPR001034">
    <property type="entry name" value="DeoR_HTH"/>
</dbReference>
<feature type="domain" description="HTH deoR-type" evidence="4">
    <location>
        <begin position="77"/>
        <end position="123"/>
    </location>
</feature>
<dbReference type="CDD" id="cd00090">
    <property type="entry name" value="HTH_ARSR"/>
    <property type="match status" value="1"/>
</dbReference>
<reference evidence="6" key="1">
    <citation type="journal article" date="2015" name="MBio">
        <title>Genome-Resolved Metagenomic Analysis Reveals Roles for Candidate Phyla and Other Microbial Community Members in Biogeochemical Transformations in Oil Reservoirs.</title>
        <authorList>
            <person name="Hu P."/>
            <person name="Tom L."/>
            <person name="Singh A."/>
            <person name="Thomas B.C."/>
            <person name="Baker B.J."/>
            <person name="Piceno Y.M."/>
            <person name="Andersen G.L."/>
            <person name="Banfield J.F."/>
        </authorList>
    </citation>
    <scope>NUCLEOTIDE SEQUENCE [LARGE SCALE GENOMIC DNA]</scope>
</reference>
<dbReference type="GO" id="GO:0003700">
    <property type="term" value="F:DNA-binding transcription factor activity"/>
    <property type="evidence" value="ECO:0007669"/>
    <property type="project" value="InterPro"/>
</dbReference>
<feature type="transmembrane region" description="Helical" evidence="3">
    <location>
        <begin position="12"/>
        <end position="31"/>
    </location>
</feature>
<sequence length="136" mass="15840">MQNNNRNSSSPFWKIFTLLGFLLGIVLYIILKQEKGQTPKVEKREKEILPKRKALPKKVNKKEKVDVEVESIKLTQRQEKIVKELIEKGKMYPSELQDLLSDVSPRTVRRDMNSLEKKGLVEQKGTTKSTYYVYIG</sequence>
<dbReference type="InterPro" id="IPR011991">
    <property type="entry name" value="ArsR-like_HTH"/>
</dbReference>
<dbReference type="EMBL" id="LGGO01000198">
    <property type="protein sequence ID" value="KUK76152.1"/>
    <property type="molecule type" value="Genomic_DNA"/>
</dbReference>
<evidence type="ECO:0000259" key="4">
    <source>
        <dbReference type="SMART" id="SM00420"/>
    </source>
</evidence>
<dbReference type="Proteomes" id="UP000053904">
    <property type="component" value="Unassembled WGS sequence"/>
</dbReference>
<name>A0A124FWX1_9BACT</name>
<dbReference type="SUPFAM" id="SSF46785">
    <property type="entry name" value="Winged helix' DNA-binding domain"/>
    <property type="match status" value="1"/>
</dbReference>
<dbReference type="InterPro" id="IPR036388">
    <property type="entry name" value="WH-like_DNA-bd_sf"/>
</dbReference>
<feature type="non-terminal residue" evidence="5">
    <location>
        <position position="136"/>
    </location>
</feature>
<dbReference type="AlphaFoldDB" id="A0A124FWX1"/>
<dbReference type="InterPro" id="IPR036390">
    <property type="entry name" value="WH_DNA-bd_sf"/>
</dbReference>
<keyword evidence="3" id="KW-1133">Transmembrane helix</keyword>
<gene>
    <name evidence="5" type="ORF">XD93_1079</name>
</gene>
<organism evidence="5 6">
    <name type="scientific">candidate division WS6 bacterium 34_10</name>
    <dbReference type="NCBI Taxonomy" id="1641389"/>
    <lineage>
        <taxon>Bacteria</taxon>
        <taxon>Candidatus Dojkabacteria</taxon>
    </lineage>
</organism>
<keyword evidence="2" id="KW-0804">Transcription</keyword>
<dbReference type="SMART" id="SM00420">
    <property type="entry name" value="HTH_DEOR"/>
    <property type="match status" value="1"/>
</dbReference>
<evidence type="ECO:0000256" key="2">
    <source>
        <dbReference type="ARBA" id="ARBA00023163"/>
    </source>
</evidence>
<keyword evidence="1" id="KW-0805">Transcription regulation</keyword>
<dbReference type="Pfam" id="PF08220">
    <property type="entry name" value="HTH_DeoR"/>
    <property type="match status" value="1"/>
</dbReference>
<keyword evidence="3" id="KW-0472">Membrane</keyword>
<protein>
    <submittedName>
        <fullName evidence="5">Transmembrane(S)protein</fullName>
    </submittedName>
</protein>
<evidence type="ECO:0000313" key="5">
    <source>
        <dbReference type="EMBL" id="KUK76152.1"/>
    </source>
</evidence>